<gene>
    <name evidence="2" type="ORF">FNF28_00450</name>
</gene>
<feature type="region of interest" description="Disordered" evidence="1">
    <location>
        <begin position="238"/>
        <end position="275"/>
    </location>
</feature>
<dbReference type="AlphaFoldDB" id="A0A5A8E445"/>
<dbReference type="InterPro" id="IPR029033">
    <property type="entry name" value="His_PPase_superfam"/>
</dbReference>
<dbReference type="CDD" id="cd07067">
    <property type="entry name" value="HP_PGM_like"/>
    <property type="match status" value="1"/>
</dbReference>
<dbReference type="PANTHER" id="PTHR48100:SF1">
    <property type="entry name" value="HISTIDINE PHOSPHATASE FAMILY PROTEIN-RELATED"/>
    <property type="match status" value="1"/>
</dbReference>
<reference evidence="2 3" key="1">
    <citation type="submission" date="2019-07" db="EMBL/GenBank/DDBJ databases">
        <title>Genomes of Cafeteria roenbergensis.</title>
        <authorList>
            <person name="Fischer M.G."/>
            <person name="Hackl T."/>
            <person name="Roman M."/>
        </authorList>
    </citation>
    <scope>NUCLEOTIDE SEQUENCE [LARGE SCALE GENOMIC DNA]</scope>
    <source>
        <strain evidence="2 3">RCC970-E3</strain>
    </source>
</reference>
<proteinExistence type="predicted"/>
<evidence type="ECO:0000313" key="2">
    <source>
        <dbReference type="EMBL" id="KAA0171814.1"/>
    </source>
</evidence>
<comment type="caution">
    <text evidence="2">The sequence shown here is derived from an EMBL/GenBank/DDBJ whole genome shotgun (WGS) entry which is preliminary data.</text>
</comment>
<dbReference type="PANTHER" id="PTHR48100">
    <property type="entry name" value="BROAD-SPECIFICITY PHOSPHATASE YOR283W-RELATED"/>
    <property type="match status" value="1"/>
</dbReference>
<accession>A0A5A8E445</accession>
<evidence type="ECO:0000256" key="1">
    <source>
        <dbReference type="SAM" id="MobiDB-lite"/>
    </source>
</evidence>
<dbReference type="SUPFAM" id="SSF53254">
    <property type="entry name" value="Phosphoglycerate mutase-like"/>
    <property type="match status" value="1"/>
</dbReference>
<evidence type="ECO:0008006" key="4">
    <source>
        <dbReference type="Google" id="ProtNLM"/>
    </source>
</evidence>
<dbReference type="InterPro" id="IPR013078">
    <property type="entry name" value="His_Pase_superF_clade-1"/>
</dbReference>
<evidence type="ECO:0000313" key="3">
    <source>
        <dbReference type="Proteomes" id="UP000324907"/>
    </source>
</evidence>
<dbReference type="Pfam" id="PF00300">
    <property type="entry name" value="His_Phos_1"/>
    <property type="match status" value="1"/>
</dbReference>
<dbReference type="GO" id="GO:0005737">
    <property type="term" value="C:cytoplasm"/>
    <property type="evidence" value="ECO:0007669"/>
    <property type="project" value="TreeGrafter"/>
</dbReference>
<dbReference type="Proteomes" id="UP000324907">
    <property type="component" value="Unassembled WGS sequence"/>
</dbReference>
<name>A0A5A8E445_CAFRO</name>
<dbReference type="SMART" id="SM00855">
    <property type="entry name" value="PGAM"/>
    <property type="match status" value="1"/>
</dbReference>
<dbReference type="Gene3D" id="3.40.50.1240">
    <property type="entry name" value="Phosphoglycerate mutase-like"/>
    <property type="match status" value="1"/>
</dbReference>
<feature type="compositionally biased region" description="Gly residues" evidence="1">
    <location>
        <begin position="256"/>
        <end position="267"/>
    </location>
</feature>
<sequence length="275" mass="29252">MASASSVAGLAAGASAAPVAVRASRLSPVAGAEGVPPGARVVHFIRHAEGTHNKARTEAGTDEEYRNWAWLDARLTDTGEAQAAALGPELLLEANRVEVVLVSPLSRAIHTGLLAFPAGDASPPFEAVEDLRERLGSHPCDKRRSKAKLRADFPGVNLDGLLTEEDTLWREERESQHDLAARAARFLGALMQRPERRIGVCTHNDFLVALMRKSGLRVPRKDRSSLFRNAERRAYLLQAEAAAGSDPADGKAARSGDGGDGDAGGSGSHDASREE</sequence>
<dbReference type="EMBL" id="VLTL01000004">
    <property type="protein sequence ID" value="KAA0171814.1"/>
    <property type="molecule type" value="Genomic_DNA"/>
</dbReference>
<protein>
    <recommendedName>
        <fullName evidence="4">Phosphoglycerate mutase</fullName>
    </recommendedName>
</protein>
<organism evidence="2 3">
    <name type="scientific">Cafeteria roenbergensis</name>
    <name type="common">Marine flagellate</name>
    <dbReference type="NCBI Taxonomy" id="33653"/>
    <lineage>
        <taxon>Eukaryota</taxon>
        <taxon>Sar</taxon>
        <taxon>Stramenopiles</taxon>
        <taxon>Bigyra</taxon>
        <taxon>Opalozoa</taxon>
        <taxon>Bicosoecida</taxon>
        <taxon>Cafeteriaceae</taxon>
        <taxon>Cafeteria</taxon>
    </lineage>
</organism>
<dbReference type="GO" id="GO:0016791">
    <property type="term" value="F:phosphatase activity"/>
    <property type="evidence" value="ECO:0007669"/>
    <property type="project" value="TreeGrafter"/>
</dbReference>
<dbReference type="InterPro" id="IPR050275">
    <property type="entry name" value="PGM_Phosphatase"/>
</dbReference>